<protein>
    <recommendedName>
        <fullName evidence="3">Transposase</fullName>
    </recommendedName>
</protein>
<dbReference type="EMBL" id="JBHFAB010000016">
    <property type="protein sequence ID" value="MFC1419116.1"/>
    <property type="molecule type" value="Genomic_DNA"/>
</dbReference>
<dbReference type="Proteomes" id="UP001592531">
    <property type="component" value="Unassembled WGS sequence"/>
</dbReference>
<accession>A0ABV6VZD3</accession>
<sequence>MTADEAVTRASLSRCEPIAAPLPLTALPERVWTDAEWERIRQGHRSAAAADKWDVFVEGTRLYAQRSWAGRGVYEAEFGRAPGGGWRITEAVVESDQEAHDRTTEARDCAMLQIIVSGVVLGVRDPGLWARWREAVPVY</sequence>
<keyword evidence="2" id="KW-1185">Reference proteome</keyword>
<dbReference type="RefSeq" id="WP_380538104.1">
    <property type="nucleotide sequence ID" value="NZ_JBHFAB010000016.1"/>
</dbReference>
<proteinExistence type="predicted"/>
<gene>
    <name evidence="1" type="ORF">ACEZDE_21125</name>
</gene>
<name>A0ABV6VZD3_9ACTN</name>
<comment type="caution">
    <text evidence="1">The sequence shown here is derived from an EMBL/GenBank/DDBJ whole genome shotgun (WGS) entry which is preliminary data.</text>
</comment>
<evidence type="ECO:0008006" key="3">
    <source>
        <dbReference type="Google" id="ProtNLM"/>
    </source>
</evidence>
<organism evidence="1 2">
    <name type="scientific">Streptacidiphilus cavernicola</name>
    <dbReference type="NCBI Taxonomy" id="3342716"/>
    <lineage>
        <taxon>Bacteria</taxon>
        <taxon>Bacillati</taxon>
        <taxon>Actinomycetota</taxon>
        <taxon>Actinomycetes</taxon>
        <taxon>Kitasatosporales</taxon>
        <taxon>Streptomycetaceae</taxon>
        <taxon>Streptacidiphilus</taxon>
    </lineage>
</organism>
<evidence type="ECO:0000313" key="2">
    <source>
        <dbReference type="Proteomes" id="UP001592531"/>
    </source>
</evidence>
<evidence type="ECO:0000313" key="1">
    <source>
        <dbReference type="EMBL" id="MFC1419116.1"/>
    </source>
</evidence>
<reference evidence="1 2" key="1">
    <citation type="submission" date="2024-09" db="EMBL/GenBank/DDBJ databases">
        <authorList>
            <person name="Lee S.D."/>
        </authorList>
    </citation>
    <scope>NUCLEOTIDE SEQUENCE [LARGE SCALE GENOMIC DNA]</scope>
    <source>
        <strain evidence="1 2">N8-3</strain>
    </source>
</reference>